<reference evidence="1 2" key="1">
    <citation type="submission" date="2024-09" db="EMBL/GenBank/DDBJ databases">
        <authorList>
            <consortium name="All-Russian atlas of soil microorganisms"/>
            <consortium name="as a basis for the search for new antimicrobial producers and enzymes with unique properties"/>
            <person name="Sokolova E.A."/>
            <person name="Voronina E.N."/>
        </authorList>
    </citation>
    <scope>NUCLEOTIDE SEQUENCE [LARGE SCALE GENOMIC DNA]</scope>
    <source>
        <strain evidence="1 2">AF-22b-331.1</strain>
    </source>
</reference>
<name>A0ABW7CWS6_9GAMM</name>
<dbReference type="EMBL" id="JBHGCJ010000006">
    <property type="protein sequence ID" value="MFG6109428.1"/>
    <property type="molecule type" value="Genomic_DNA"/>
</dbReference>
<organism evidence="1 2">
    <name type="scientific">Stenotrophomonas nematodicola</name>
    <dbReference type="NCBI Taxonomy" id="2656746"/>
    <lineage>
        <taxon>Bacteria</taxon>
        <taxon>Pseudomonadati</taxon>
        <taxon>Pseudomonadota</taxon>
        <taxon>Gammaproteobacteria</taxon>
        <taxon>Lysobacterales</taxon>
        <taxon>Lysobacteraceae</taxon>
        <taxon>Stenotrophomonas</taxon>
    </lineage>
</organism>
<dbReference type="Proteomes" id="UP001605261">
    <property type="component" value="Unassembled WGS sequence"/>
</dbReference>
<gene>
    <name evidence="1" type="ORF">ACEU0G_003440</name>
</gene>
<accession>A0ABW7CWS6</accession>
<evidence type="ECO:0000313" key="2">
    <source>
        <dbReference type="Proteomes" id="UP001605261"/>
    </source>
</evidence>
<sequence>MDADTFVANWYAEKEQLLAAAWTPGTASAARIASMALSPGQAQALRDMLDVFLSDAMYTLLLGLDGSAALGGDQRHYTLLDEDGSVVAEEGDLEAAAYAWFHEGRRSRPGS</sequence>
<dbReference type="RefSeq" id="WP_394163081.1">
    <property type="nucleotide sequence ID" value="NZ_JBHGCJ010000006.1"/>
</dbReference>
<evidence type="ECO:0000313" key="1">
    <source>
        <dbReference type="EMBL" id="MFG6109428.1"/>
    </source>
</evidence>
<proteinExistence type="predicted"/>
<protein>
    <submittedName>
        <fullName evidence="1">Uncharacterized protein</fullName>
    </submittedName>
</protein>
<keyword evidence="2" id="KW-1185">Reference proteome</keyword>
<comment type="caution">
    <text evidence="1">The sequence shown here is derived from an EMBL/GenBank/DDBJ whole genome shotgun (WGS) entry which is preliminary data.</text>
</comment>